<protein>
    <submittedName>
        <fullName evidence="2">Calponin-homology (CH) domain-containing protein</fullName>
    </submittedName>
</protein>
<dbReference type="Proteomes" id="UP000887580">
    <property type="component" value="Unplaced"/>
</dbReference>
<reference evidence="2" key="1">
    <citation type="submission" date="2022-11" db="UniProtKB">
        <authorList>
            <consortium name="WormBaseParasite"/>
        </authorList>
    </citation>
    <scope>IDENTIFICATION</scope>
</reference>
<evidence type="ECO:0000313" key="1">
    <source>
        <dbReference type="Proteomes" id="UP000887580"/>
    </source>
</evidence>
<accession>A0AC35FEF1</accession>
<organism evidence="1 2">
    <name type="scientific">Panagrolaimus sp. PS1159</name>
    <dbReference type="NCBI Taxonomy" id="55785"/>
    <lineage>
        <taxon>Eukaryota</taxon>
        <taxon>Metazoa</taxon>
        <taxon>Ecdysozoa</taxon>
        <taxon>Nematoda</taxon>
        <taxon>Chromadorea</taxon>
        <taxon>Rhabditida</taxon>
        <taxon>Tylenchina</taxon>
        <taxon>Panagrolaimomorpha</taxon>
        <taxon>Panagrolaimoidea</taxon>
        <taxon>Panagrolaimidae</taxon>
        <taxon>Panagrolaimus</taxon>
    </lineage>
</organism>
<dbReference type="WBParaSite" id="PS1159_v2.g16712.t1">
    <property type="protein sequence ID" value="PS1159_v2.g16712.t1"/>
    <property type="gene ID" value="PS1159_v2.g16712"/>
</dbReference>
<sequence>MEIQNLDEEKRKSFVEEMDESRKNRAAYDYLCRLYEVQKWLVSQLCEAIVPPPIELEEDLRNGVLLARLAHAFLPDFIKTDQIFDIEEEKYESGGLVYNHTDNIIKWRRACLEIGFPEVGFRIHSIK</sequence>
<proteinExistence type="predicted"/>
<name>A0AC35FEF1_9BILA</name>
<evidence type="ECO:0000313" key="2">
    <source>
        <dbReference type="WBParaSite" id="PS1159_v2.g16712.t1"/>
    </source>
</evidence>